<name>A0AAW0HRA2_MYOGA</name>
<dbReference type="AlphaFoldDB" id="A0AAW0HRA2"/>
<dbReference type="Pfam" id="PF12146">
    <property type="entry name" value="Hydrolase_4"/>
    <property type="match status" value="1"/>
</dbReference>
<dbReference type="Proteomes" id="UP001488838">
    <property type="component" value="Unassembled WGS sequence"/>
</dbReference>
<keyword evidence="4" id="KW-1185">Reference proteome</keyword>
<evidence type="ECO:0000313" key="3">
    <source>
        <dbReference type="EMBL" id="KAK7804629.1"/>
    </source>
</evidence>
<feature type="domain" description="Serine aminopeptidase S33" evidence="2">
    <location>
        <begin position="243"/>
        <end position="277"/>
    </location>
</feature>
<dbReference type="InterPro" id="IPR022742">
    <property type="entry name" value="Hydrolase_4"/>
</dbReference>
<sequence>MRGAAERVSLQLRAGDRCPSLPEPLQGPGGEGADPAVLPCDRDEGTALFRLALILEAVAVVECKSQDGMETGPEDLSRMPEANSPRRTPQNVPYQDLPHLINADGQYLFCRYWKPSGTPNVRPPEGQTGQRCQAERQSRKAEQQPSLLAGCLCLQGSCPAMPPNAVVLLATWLCSHSTDACGCGDESSCLTVPIAVPSESHTSFSTFDLSLISPPEWLSAWFQELLVCEGSTWQVSVVAARVALIFVSHGAGEHCGRYDELAQMLKGLDMMVFAHDHGEYL</sequence>
<dbReference type="EMBL" id="JBBHLL010000369">
    <property type="protein sequence ID" value="KAK7804629.1"/>
    <property type="molecule type" value="Genomic_DNA"/>
</dbReference>
<evidence type="ECO:0000256" key="1">
    <source>
        <dbReference type="SAM" id="MobiDB-lite"/>
    </source>
</evidence>
<evidence type="ECO:0000313" key="4">
    <source>
        <dbReference type="Proteomes" id="UP001488838"/>
    </source>
</evidence>
<organism evidence="3 4">
    <name type="scientific">Myodes glareolus</name>
    <name type="common">Bank vole</name>
    <name type="synonym">Clethrionomys glareolus</name>
    <dbReference type="NCBI Taxonomy" id="447135"/>
    <lineage>
        <taxon>Eukaryota</taxon>
        <taxon>Metazoa</taxon>
        <taxon>Chordata</taxon>
        <taxon>Craniata</taxon>
        <taxon>Vertebrata</taxon>
        <taxon>Euteleostomi</taxon>
        <taxon>Mammalia</taxon>
        <taxon>Eutheria</taxon>
        <taxon>Euarchontoglires</taxon>
        <taxon>Glires</taxon>
        <taxon>Rodentia</taxon>
        <taxon>Myomorpha</taxon>
        <taxon>Muroidea</taxon>
        <taxon>Cricetidae</taxon>
        <taxon>Arvicolinae</taxon>
        <taxon>Myodes</taxon>
    </lineage>
</organism>
<feature type="region of interest" description="Disordered" evidence="1">
    <location>
        <begin position="13"/>
        <end position="36"/>
    </location>
</feature>
<accession>A0AAW0HRA2</accession>
<evidence type="ECO:0000259" key="2">
    <source>
        <dbReference type="Pfam" id="PF12146"/>
    </source>
</evidence>
<comment type="caution">
    <text evidence="3">The sequence shown here is derived from an EMBL/GenBank/DDBJ whole genome shotgun (WGS) entry which is preliminary data.</text>
</comment>
<proteinExistence type="predicted"/>
<reference evidence="3 4" key="1">
    <citation type="journal article" date="2023" name="bioRxiv">
        <title>Conserved and derived expression patterns and positive selection on dental genes reveal complex evolutionary context of ever-growing rodent molars.</title>
        <authorList>
            <person name="Calamari Z.T."/>
            <person name="Song A."/>
            <person name="Cohen E."/>
            <person name="Akter M."/>
            <person name="Roy R.D."/>
            <person name="Hallikas O."/>
            <person name="Christensen M.M."/>
            <person name="Li P."/>
            <person name="Marangoni P."/>
            <person name="Jernvall J."/>
            <person name="Klein O.D."/>
        </authorList>
    </citation>
    <scope>NUCLEOTIDE SEQUENCE [LARGE SCALE GENOMIC DNA]</scope>
    <source>
        <strain evidence="3">V071</strain>
    </source>
</reference>
<gene>
    <name evidence="3" type="ORF">U0070_011986</name>
</gene>
<protein>
    <recommendedName>
        <fullName evidence="2">Serine aminopeptidase S33 domain-containing protein</fullName>
    </recommendedName>
</protein>
<feature type="region of interest" description="Disordered" evidence="1">
    <location>
        <begin position="66"/>
        <end position="96"/>
    </location>
</feature>